<keyword evidence="3" id="KW-0732">Signal</keyword>
<dbReference type="GO" id="GO:0050482">
    <property type="term" value="P:arachidonate secretion"/>
    <property type="evidence" value="ECO:0007669"/>
    <property type="project" value="InterPro"/>
</dbReference>
<keyword evidence="2" id="KW-0964">Secreted</keyword>
<dbReference type="GO" id="GO:0006644">
    <property type="term" value="P:phospholipid metabolic process"/>
    <property type="evidence" value="ECO:0007669"/>
    <property type="project" value="InterPro"/>
</dbReference>
<comment type="subcellular location">
    <subcellularLocation>
        <location evidence="1">Secreted</location>
    </subcellularLocation>
</comment>
<dbReference type="SUPFAM" id="SSF48619">
    <property type="entry name" value="Phospholipase A2, PLA2"/>
    <property type="match status" value="1"/>
</dbReference>
<dbReference type="AlphaFoldDB" id="A0A9D4Z4W3"/>
<sequence>MAAQLSRTLSLASHAGLCLAFIVIFLAYNTQPSCALIVNTSDLLPCGNTCESSDCIFPPLLRYGKYCGIGYTGCDGETPCDNLDVCCQTHDACIGDDPSNYLNVTCNQNLLDCVSNFQNSDDPQFDGATCGKTTVCTTIKIVMEIATHLDEQNK</sequence>
<evidence type="ECO:0000256" key="3">
    <source>
        <dbReference type="SAM" id="SignalP"/>
    </source>
</evidence>
<dbReference type="InterPro" id="IPR033113">
    <property type="entry name" value="PLA2_histidine"/>
</dbReference>
<reference evidence="4" key="1">
    <citation type="submission" date="2021-01" db="EMBL/GenBank/DDBJ databases">
        <title>Adiantum capillus-veneris genome.</title>
        <authorList>
            <person name="Fang Y."/>
            <person name="Liao Q."/>
        </authorList>
    </citation>
    <scope>NUCLEOTIDE SEQUENCE</scope>
    <source>
        <strain evidence="4">H3</strain>
        <tissue evidence="4">Leaf</tissue>
    </source>
</reference>
<dbReference type="EMBL" id="JABFUD020000023">
    <property type="protein sequence ID" value="KAI5061270.1"/>
    <property type="molecule type" value="Genomic_DNA"/>
</dbReference>
<accession>A0A9D4Z4W3</accession>
<evidence type="ECO:0000313" key="4">
    <source>
        <dbReference type="EMBL" id="KAI5061270.1"/>
    </source>
</evidence>
<protein>
    <recommendedName>
        <fullName evidence="6">Phospholipase A(2)</fullName>
    </recommendedName>
</protein>
<dbReference type="OrthoDB" id="1932081at2759"/>
<evidence type="ECO:0000256" key="1">
    <source>
        <dbReference type="ARBA" id="ARBA00004613"/>
    </source>
</evidence>
<comment type="caution">
    <text evidence="4">The sequence shown here is derived from an EMBL/GenBank/DDBJ whole genome shotgun (WGS) entry which is preliminary data.</text>
</comment>
<dbReference type="GO" id="GO:0004623">
    <property type="term" value="F:phospholipase A2 activity"/>
    <property type="evidence" value="ECO:0007669"/>
    <property type="project" value="InterPro"/>
</dbReference>
<gene>
    <name evidence="4" type="ORF">GOP47_0023775</name>
</gene>
<dbReference type="Proteomes" id="UP000886520">
    <property type="component" value="Chromosome 23"/>
</dbReference>
<organism evidence="4 5">
    <name type="scientific">Adiantum capillus-veneris</name>
    <name type="common">Maidenhair fern</name>
    <dbReference type="NCBI Taxonomy" id="13818"/>
    <lineage>
        <taxon>Eukaryota</taxon>
        <taxon>Viridiplantae</taxon>
        <taxon>Streptophyta</taxon>
        <taxon>Embryophyta</taxon>
        <taxon>Tracheophyta</taxon>
        <taxon>Polypodiopsida</taxon>
        <taxon>Polypodiidae</taxon>
        <taxon>Polypodiales</taxon>
        <taxon>Pteridineae</taxon>
        <taxon>Pteridaceae</taxon>
        <taxon>Vittarioideae</taxon>
        <taxon>Adiantum</taxon>
    </lineage>
</organism>
<evidence type="ECO:0000256" key="2">
    <source>
        <dbReference type="ARBA" id="ARBA00022525"/>
    </source>
</evidence>
<evidence type="ECO:0008006" key="6">
    <source>
        <dbReference type="Google" id="ProtNLM"/>
    </source>
</evidence>
<name>A0A9D4Z4W3_ADICA</name>
<dbReference type="Gene3D" id="1.20.90.10">
    <property type="entry name" value="Phospholipase A2 domain"/>
    <property type="match status" value="1"/>
</dbReference>
<feature type="signal peptide" evidence="3">
    <location>
        <begin position="1"/>
        <end position="35"/>
    </location>
</feature>
<keyword evidence="5" id="KW-1185">Reference proteome</keyword>
<evidence type="ECO:0000313" key="5">
    <source>
        <dbReference type="Proteomes" id="UP000886520"/>
    </source>
</evidence>
<dbReference type="GO" id="GO:0005576">
    <property type="term" value="C:extracellular region"/>
    <property type="evidence" value="ECO:0007669"/>
    <property type="project" value="UniProtKB-SubCell"/>
</dbReference>
<proteinExistence type="predicted"/>
<dbReference type="InterPro" id="IPR036444">
    <property type="entry name" value="PLipase_A2_dom_sf"/>
</dbReference>
<dbReference type="PROSITE" id="PS00118">
    <property type="entry name" value="PA2_HIS"/>
    <property type="match status" value="1"/>
</dbReference>
<feature type="chain" id="PRO_5039082356" description="Phospholipase A(2)" evidence="3">
    <location>
        <begin position="36"/>
        <end position="154"/>
    </location>
</feature>